<evidence type="ECO:0000256" key="1">
    <source>
        <dbReference type="ARBA" id="ARBA00001946"/>
    </source>
</evidence>
<accession>A0A975FXJ1</accession>
<proteinExistence type="inferred from homology"/>
<evidence type="ECO:0000259" key="7">
    <source>
        <dbReference type="Pfam" id="PF03328"/>
    </source>
</evidence>
<evidence type="ECO:0000256" key="2">
    <source>
        <dbReference type="ARBA" id="ARBA00005568"/>
    </source>
</evidence>
<keyword evidence="8" id="KW-0456">Lyase</keyword>
<dbReference type="Pfam" id="PF03328">
    <property type="entry name" value="HpcH_HpaI"/>
    <property type="match status" value="1"/>
</dbReference>
<evidence type="ECO:0000256" key="4">
    <source>
        <dbReference type="ARBA" id="ARBA00022842"/>
    </source>
</evidence>
<dbReference type="PANTHER" id="PTHR32308:SF10">
    <property type="entry name" value="CITRATE LYASE SUBUNIT BETA"/>
    <property type="match status" value="1"/>
</dbReference>
<name>A0A975FXJ1_9CAUL</name>
<keyword evidence="9" id="KW-1185">Reference proteome</keyword>
<dbReference type="GO" id="GO:0000287">
    <property type="term" value="F:magnesium ion binding"/>
    <property type="evidence" value="ECO:0007669"/>
    <property type="project" value="TreeGrafter"/>
</dbReference>
<dbReference type="AlphaFoldDB" id="A0A975FXJ1"/>
<protein>
    <submittedName>
        <fullName evidence="8">CoA ester lyase</fullName>
    </submittedName>
</protein>
<keyword evidence="4 6" id="KW-0460">Magnesium</keyword>
<organism evidence="8 9">
    <name type="scientific">Phenylobacterium montanum</name>
    <dbReference type="NCBI Taxonomy" id="2823693"/>
    <lineage>
        <taxon>Bacteria</taxon>
        <taxon>Pseudomonadati</taxon>
        <taxon>Pseudomonadota</taxon>
        <taxon>Alphaproteobacteria</taxon>
        <taxon>Caulobacterales</taxon>
        <taxon>Caulobacteraceae</taxon>
        <taxon>Phenylobacterium</taxon>
    </lineage>
</organism>
<feature type="binding site" evidence="6">
    <location>
        <position position="125"/>
    </location>
    <ligand>
        <name>Mg(2+)</name>
        <dbReference type="ChEBI" id="CHEBI:18420"/>
    </ligand>
</feature>
<feature type="binding site" evidence="5">
    <location>
        <position position="125"/>
    </location>
    <ligand>
        <name>substrate</name>
    </ligand>
</feature>
<evidence type="ECO:0000313" key="8">
    <source>
        <dbReference type="EMBL" id="QUD86799.1"/>
    </source>
</evidence>
<dbReference type="RefSeq" id="WP_211936851.1">
    <property type="nucleotide sequence ID" value="NZ_CP073078.1"/>
</dbReference>
<reference evidence="8" key="1">
    <citation type="submission" date="2021-04" db="EMBL/GenBank/DDBJ databases">
        <title>The complete genome sequence of Caulobacter sp. S6.</title>
        <authorList>
            <person name="Tang Y."/>
            <person name="Ouyang W."/>
            <person name="Liu Q."/>
            <person name="Huang B."/>
            <person name="Guo Z."/>
            <person name="Lei P."/>
        </authorList>
    </citation>
    <scope>NUCLEOTIDE SEQUENCE</scope>
    <source>
        <strain evidence="8">S6</strain>
    </source>
</reference>
<dbReference type="KEGG" id="caul:KCG34_17195"/>
<sequence length="292" mass="30783">MSSHRPRRSVLYMPASNARAIEKAKGLACDVVILDLEDAVAPEAKAEARAQAVAAVQAGGFGQREVVIRCNALSTPWGEEDLKAAARAGPDAVVVPKIQGPADIAAYDAALAAAPAKTELWAMIETCPAVFALEPIAAMAQASRLRAFCLGLNDLAKEMNCRQTPGREPFLAVLTLAVAAGRIYGLTLLDSVFNGIDDLEGLEAACRQGADFGFDGKTIIHPSHIEACNRVFGPDPGEVEWARAVIAAFNVPENGGKGALRVEGRLAERLHLAQAEALVARAEAITAREAVR</sequence>
<feature type="domain" description="HpcH/HpaI aldolase/citrate lyase" evidence="7">
    <location>
        <begin position="8"/>
        <end position="222"/>
    </location>
</feature>
<dbReference type="SUPFAM" id="SSF51621">
    <property type="entry name" value="Phosphoenolpyruvate/pyruvate domain"/>
    <property type="match status" value="1"/>
</dbReference>
<dbReference type="PIRSF" id="PIRSF015582">
    <property type="entry name" value="Cit_lyase_B"/>
    <property type="match status" value="1"/>
</dbReference>
<dbReference type="GO" id="GO:0006107">
    <property type="term" value="P:oxaloacetate metabolic process"/>
    <property type="evidence" value="ECO:0007669"/>
    <property type="project" value="TreeGrafter"/>
</dbReference>
<dbReference type="InterPro" id="IPR040442">
    <property type="entry name" value="Pyrv_kinase-like_dom_sf"/>
</dbReference>
<dbReference type="EMBL" id="CP073078">
    <property type="protein sequence ID" value="QUD86799.1"/>
    <property type="molecule type" value="Genomic_DNA"/>
</dbReference>
<evidence type="ECO:0000313" key="9">
    <source>
        <dbReference type="Proteomes" id="UP000676409"/>
    </source>
</evidence>
<comment type="cofactor">
    <cofactor evidence="1">
        <name>Mg(2+)</name>
        <dbReference type="ChEBI" id="CHEBI:18420"/>
    </cofactor>
</comment>
<feature type="binding site" evidence="6">
    <location>
        <position position="154"/>
    </location>
    <ligand>
        <name>Mg(2+)</name>
        <dbReference type="ChEBI" id="CHEBI:18420"/>
    </ligand>
</feature>
<evidence type="ECO:0000256" key="6">
    <source>
        <dbReference type="PIRSR" id="PIRSR015582-2"/>
    </source>
</evidence>
<evidence type="ECO:0000256" key="3">
    <source>
        <dbReference type="ARBA" id="ARBA00022723"/>
    </source>
</evidence>
<dbReference type="InterPro" id="IPR011206">
    <property type="entry name" value="Citrate_lyase_beta/mcl1/mcl2"/>
</dbReference>
<dbReference type="PANTHER" id="PTHR32308">
    <property type="entry name" value="LYASE BETA SUBUNIT, PUTATIVE (AFU_ORTHOLOGUE AFUA_4G13030)-RELATED"/>
    <property type="match status" value="1"/>
</dbReference>
<dbReference type="InterPro" id="IPR015813">
    <property type="entry name" value="Pyrv/PenolPyrv_kinase-like_dom"/>
</dbReference>
<gene>
    <name evidence="8" type="ORF">KCG34_17195</name>
</gene>
<dbReference type="InterPro" id="IPR005000">
    <property type="entry name" value="Aldolase/citrate-lyase_domain"/>
</dbReference>
<keyword evidence="3 6" id="KW-0479">Metal-binding</keyword>
<feature type="binding site" evidence="5">
    <location>
        <position position="69"/>
    </location>
    <ligand>
        <name>substrate</name>
    </ligand>
</feature>
<comment type="similarity">
    <text evidence="2">Belongs to the HpcH/HpaI aldolase family.</text>
</comment>
<dbReference type="Proteomes" id="UP000676409">
    <property type="component" value="Chromosome"/>
</dbReference>
<dbReference type="GO" id="GO:0016829">
    <property type="term" value="F:lyase activity"/>
    <property type="evidence" value="ECO:0007669"/>
    <property type="project" value="UniProtKB-KW"/>
</dbReference>
<dbReference type="Gene3D" id="3.20.20.60">
    <property type="entry name" value="Phosphoenolpyruvate-binding domains"/>
    <property type="match status" value="1"/>
</dbReference>
<evidence type="ECO:0000256" key="5">
    <source>
        <dbReference type="PIRSR" id="PIRSR015582-1"/>
    </source>
</evidence>